<dbReference type="EMBL" id="SZQA01000012">
    <property type="protein sequence ID" value="TKK88133.1"/>
    <property type="molecule type" value="Genomic_DNA"/>
</dbReference>
<dbReference type="InterPro" id="IPR041223">
    <property type="entry name" value="ApeA_NTD"/>
</dbReference>
<gene>
    <name evidence="2" type="ORF">FDA94_14530</name>
</gene>
<evidence type="ECO:0000259" key="1">
    <source>
        <dbReference type="Pfam" id="PF18862"/>
    </source>
</evidence>
<organism evidence="2 3">
    <name type="scientific">Herbidospora galbida</name>
    <dbReference type="NCBI Taxonomy" id="2575442"/>
    <lineage>
        <taxon>Bacteria</taxon>
        <taxon>Bacillati</taxon>
        <taxon>Actinomycetota</taxon>
        <taxon>Actinomycetes</taxon>
        <taxon>Streptosporangiales</taxon>
        <taxon>Streptosporangiaceae</taxon>
        <taxon>Herbidospora</taxon>
    </lineage>
</organism>
<reference evidence="2 3" key="1">
    <citation type="submission" date="2019-04" db="EMBL/GenBank/DDBJ databases">
        <title>Herbidospora sp. NEAU-GS14.nov., a novel actinomycete isolated from soil.</title>
        <authorList>
            <person name="Han L."/>
        </authorList>
    </citation>
    <scope>NUCLEOTIDE SEQUENCE [LARGE SCALE GENOMIC DNA]</scope>
    <source>
        <strain evidence="2 3">NEAU-GS14</strain>
    </source>
</reference>
<dbReference type="AlphaFoldDB" id="A0A4V5UZE3"/>
<name>A0A4V5UZE3_9ACTN</name>
<keyword evidence="3" id="KW-1185">Reference proteome</keyword>
<sequence length="402" mass="44471">MTDLGQELRKDVMSVKSKEMLAGCIGYFWPSDDGVINTEAEPERGYIRTFEDGTISLDTLNENLDKEHWYDNEDAQFPQAIAGATEHGGIALLNVFHRGANTAYGGTKASIHHYKARSAIIGMDFTTTRSTSITEGRVFFPSAARWAGIKTSEEIPTFDEDRRYTGFTLNVTQAPVQEVAVSEEITLFITSHWEFTGPEGQRTVRAPLEVGCRSTKPLHLGSHLGPLTRIQDLINLAFQSFTPASGGRVIMADDPTPAETPHLWNSNLMTTPAFAVNSKPSSVPLFSLSALGGVDSLPRWIQVCKEHPRSVGPIINHFRRGSLSPFSRILEVGAGIENWVNSHARTSSWAKDKTVTHALAKHIGDPFESWVGGDIEKWADIFWDSYNCTKHQPSYAPDPRDV</sequence>
<proteinExistence type="predicted"/>
<dbReference type="Proteomes" id="UP000308705">
    <property type="component" value="Unassembled WGS sequence"/>
</dbReference>
<dbReference type="RefSeq" id="WP_137247591.1">
    <property type="nucleotide sequence ID" value="NZ_SZQA01000012.1"/>
</dbReference>
<evidence type="ECO:0000313" key="3">
    <source>
        <dbReference type="Proteomes" id="UP000308705"/>
    </source>
</evidence>
<protein>
    <recommendedName>
        <fullName evidence="1">ApeA N-terminal domain-containing protein</fullName>
    </recommendedName>
</protein>
<feature type="domain" description="ApeA N-terminal" evidence="1">
    <location>
        <begin position="24"/>
        <end position="300"/>
    </location>
</feature>
<comment type="caution">
    <text evidence="2">The sequence shown here is derived from an EMBL/GenBank/DDBJ whole genome shotgun (WGS) entry which is preliminary data.</text>
</comment>
<accession>A0A4V5UZE3</accession>
<dbReference type="Pfam" id="PF18862">
    <property type="entry name" value="ApeA_NTD1"/>
    <property type="match status" value="1"/>
</dbReference>
<dbReference type="OrthoDB" id="4350620at2"/>
<evidence type="ECO:0000313" key="2">
    <source>
        <dbReference type="EMBL" id="TKK88133.1"/>
    </source>
</evidence>